<proteinExistence type="predicted"/>
<sequence>MDSVQHRASKIIIEQSPLSITTRPNRNVAYLLLKTDATLPPLNLLPEYLKNGRAQPDSKDPQLYHLIKISEYKINTFTLPERQSPPIVVTCRCSARNYISFNKRRYGCRRSHLSLRKAEIRLCFQCVLQLRHSKAIKKGGVKIEGFFSPARGGLFSHSEREGRRVRPLNYTRNKGHEVCNRLRLVSTFSSTGNPSPLHLSCVGVLIILDIL</sequence>
<organism evidence="1 2">
    <name type="scientific">Caerostris extrusa</name>
    <name type="common">Bark spider</name>
    <name type="synonym">Caerostris bankana</name>
    <dbReference type="NCBI Taxonomy" id="172846"/>
    <lineage>
        <taxon>Eukaryota</taxon>
        <taxon>Metazoa</taxon>
        <taxon>Ecdysozoa</taxon>
        <taxon>Arthropoda</taxon>
        <taxon>Chelicerata</taxon>
        <taxon>Arachnida</taxon>
        <taxon>Araneae</taxon>
        <taxon>Araneomorphae</taxon>
        <taxon>Entelegynae</taxon>
        <taxon>Araneoidea</taxon>
        <taxon>Araneidae</taxon>
        <taxon>Caerostris</taxon>
    </lineage>
</organism>
<evidence type="ECO:0000313" key="2">
    <source>
        <dbReference type="Proteomes" id="UP001054945"/>
    </source>
</evidence>
<dbReference type="Proteomes" id="UP001054945">
    <property type="component" value="Unassembled WGS sequence"/>
</dbReference>
<dbReference type="EMBL" id="BPLR01011828">
    <property type="protein sequence ID" value="GIY49398.1"/>
    <property type="molecule type" value="Genomic_DNA"/>
</dbReference>
<accession>A0AAV4TYB3</accession>
<gene>
    <name evidence="1" type="ORF">CEXT_27981</name>
</gene>
<evidence type="ECO:0000313" key="1">
    <source>
        <dbReference type="EMBL" id="GIY49398.1"/>
    </source>
</evidence>
<comment type="caution">
    <text evidence="1">The sequence shown here is derived from an EMBL/GenBank/DDBJ whole genome shotgun (WGS) entry which is preliminary data.</text>
</comment>
<dbReference type="AlphaFoldDB" id="A0AAV4TYB3"/>
<reference evidence="1 2" key="1">
    <citation type="submission" date="2021-06" db="EMBL/GenBank/DDBJ databases">
        <title>Caerostris extrusa draft genome.</title>
        <authorList>
            <person name="Kono N."/>
            <person name="Arakawa K."/>
        </authorList>
    </citation>
    <scope>NUCLEOTIDE SEQUENCE [LARGE SCALE GENOMIC DNA]</scope>
</reference>
<keyword evidence="2" id="KW-1185">Reference proteome</keyword>
<name>A0AAV4TYB3_CAEEX</name>
<protein>
    <submittedName>
        <fullName evidence="1">Uncharacterized protein</fullName>
    </submittedName>
</protein>